<dbReference type="FunFam" id="3.40.1170.10:FF:000001">
    <property type="entry name" value="DNA mismatch repair protein MutS"/>
    <property type="match status" value="1"/>
</dbReference>
<evidence type="ECO:0000256" key="5">
    <source>
        <dbReference type="ARBA" id="ARBA00022840"/>
    </source>
</evidence>
<evidence type="ECO:0000256" key="7">
    <source>
        <dbReference type="ARBA" id="ARBA00023204"/>
    </source>
</evidence>
<dbReference type="InterPro" id="IPR017261">
    <property type="entry name" value="DNA_mismatch_repair_MutS/MSH"/>
</dbReference>
<dbReference type="GO" id="GO:0005524">
    <property type="term" value="F:ATP binding"/>
    <property type="evidence" value="ECO:0007669"/>
    <property type="project" value="UniProtKB-UniRule"/>
</dbReference>
<evidence type="ECO:0000256" key="9">
    <source>
        <dbReference type="HAMAP-Rule" id="MF_00096"/>
    </source>
</evidence>
<dbReference type="InterPro" id="IPR007696">
    <property type="entry name" value="DNA_mismatch_repair_MutS_core"/>
</dbReference>
<dbReference type="SMART" id="SM00533">
    <property type="entry name" value="MUTSd"/>
    <property type="match status" value="1"/>
</dbReference>
<keyword evidence="7 9" id="KW-0234">DNA repair</keyword>
<proteinExistence type="inferred from homology"/>
<dbReference type="FunFam" id="3.40.50.300:FF:000870">
    <property type="entry name" value="MutS protein homolog 4"/>
    <property type="match status" value="1"/>
</dbReference>
<dbReference type="Gene3D" id="3.40.50.300">
    <property type="entry name" value="P-loop containing nucleotide triphosphate hydrolases"/>
    <property type="match status" value="1"/>
</dbReference>
<evidence type="ECO:0000313" key="13">
    <source>
        <dbReference type="EMBL" id="HIU61214.1"/>
    </source>
</evidence>
<dbReference type="GO" id="GO:0006298">
    <property type="term" value="P:mismatch repair"/>
    <property type="evidence" value="ECO:0007669"/>
    <property type="project" value="UniProtKB-UniRule"/>
</dbReference>
<dbReference type="SUPFAM" id="SSF48334">
    <property type="entry name" value="DNA repair protein MutS, domain III"/>
    <property type="match status" value="1"/>
</dbReference>
<dbReference type="SUPFAM" id="SSF55271">
    <property type="entry name" value="DNA repair protein MutS, domain I"/>
    <property type="match status" value="1"/>
</dbReference>
<dbReference type="Gene3D" id="3.40.1170.10">
    <property type="entry name" value="DNA repair protein MutS, domain I"/>
    <property type="match status" value="1"/>
</dbReference>
<dbReference type="Gene3D" id="3.30.420.110">
    <property type="entry name" value="MutS, connector domain"/>
    <property type="match status" value="1"/>
</dbReference>
<evidence type="ECO:0000256" key="10">
    <source>
        <dbReference type="RuleBase" id="RU003756"/>
    </source>
</evidence>
<dbReference type="SUPFAM" id="SSF52540">
    <property type="entry name" value="P-loop containing nucleoside triphosphate hydrolases"/>
    <property type="match status" value="1"/>
</dbReference>
<dbReference type="Proteomes" id="UP000824110">
    <property type="component" value="Unassembled WGS sequence"/>
</dbReference>
<dbReference type="CDD" id="cd03284">
    <property type="entry name" value="ABC_MutS1"/>
    <property type="match status" value="1"/>
</dbReference>
<keyword evidence="5 9" id="KW-0067">ATP-binding</keyword>
<evidence type="ECO:0000256" key="4">
    <source>
        <dbReference type="ARBA" id="ARBA00022763"/>
    </source>
</evidence>
<dbReference type="GO" id="GO:0140664">
    <property type="term" value="F:ATP-dependent DNA damage sensor activity"/>
    <property type="evidence" value="ECO:0007669"/>
    <property type="project" value="InterPro"/>
</dbReference>
<dbReference type="Pfam" id="PF05188">
    <property type="entry name" value="MutS_II"/>
    <property type="match status" value="1"/>
</dbReference>
<dbReference type="InterPro" id="IPR036187">
    <property type="entry name" value="DNA_mismatch_repair_MutS_sf"/>
</dbReference>
<gene>
    <name evidence="9 13" type="primary">mutS</name>
    <name evidence="13" type="ORF">IAB69_01000</name>
</gene>
<dbReference type="SMART" id="SM00534">
    <property type="entry name" value="MUTSac"/>
    <property type="match status" value="1"/>
</dbReference>
<accession>A0A9D1MJL1</accession>
<dbReference type="EMBL" id="DVNE01000009">
    <property type="protein sequence ID" value="HIU61214.1"/>
    <property type="molecule type" value="Genomic_DNA"/>
</dbReference>
<dbReference type="SUPFAM" id="SSF53150">
    <property type="entry name" value="DNA repair protein MutS, domain II"/>
    <property type="match status" value="1"/>
</dbReference>
<dbReference type="Pfam" id="PF05190">
    <property type="entry name" value="MutS_IV"/>
    <property type="match status" value="1"/>
</dbReference>
<dbReference type="Pfam" id="PF05192">
    <property type="entry name" value="MutS_III"/>
    <property type="match status" value="1"/>
</dbReference>
<reference evidence="13" key="1">
    <citation type="submission" date="2020-10" db="EMBL/GenBank/DDBJ databases">
        <authorList>
            <person name="Gilroy R."/>
        </authorList>
    </citation>
    <scope>NUCLEOTIDE SEQUENCE</scope>
    <source>
        <strain evidence="13">CHK195-12923</strain>
    </source>
</reference>
<reference evidence="13" key="2">
    <citation type="journal article" date="2021" name="PeerJ">
        <title>Extensive microbial diversity within the chicken gut microbiome revealed by metagenomics and culture.</title>
        <authorList>
            <person name="Gilroy R."/>
            <person name="Ravi A."/>
            <person name="Getino M."/>
            <person name="Pursley I."/>
            <person name="Horton D.L."/>
            <person name="Alikhan N.F."/>
            <person name="Baker D."/>
            <person name="Gharbi K."/>
            <person name="Hall N."/>
            <person name="Watson M."/>
            <person name="Adriaenssens E.M."/>
            <person name="Foster-Nyarko E."/>
            <person name="Jarju S."/>
            <person name="Secka A."/>
            <person name="Antonio M."/>
            <person name="Oren A."/>
            <person name="Chaudhuri R.R."/>
            <person name="La Ragione R."/>
            <person name="Hildebrand F."/>
            <person name="Pallen M.J."/>
        </authorList>
    </citation>
    <scope>NUCLEOTIDE SEQUENCE</scope>
    <source>
        <strain evidence="13">CHK195-12923</strain>
    </source>
</reference>
<evidence type="ECO:0000256" key="2">
    <source>
        <dbReference type="ARBA" id="ARBA00021982"/>
    </source>
</evidence>
<dbReference type="AlphaFoldDB" id="A0A9D1MJL1"/>
<dbReference type="PANTHER" id="PTHR11361:SF34">
    <property type="entry name" value="DNA MISMATCH REPAIR PROTEIN MSH1, MITOCHONDRIAL"/>
    <property type="match status" value="1"/>
</dbReference>
<dbReference type="InterPro" id="IPR045076">
    <property type="entry name" value="MutS"/>
</dbReference>
<dbReference type="InterPro" id="IPR007861">
    <property type="entry name" value="DNA_mismatch_repair_MutS_clamp"/>
</dbReference>
<dbReference type="InterPro" id="IPR016151">
    <property type="entry name" value="DNA_mismatch_repair_MutS_N"/>
</dbReference>
<dbReference type="GO" id="GO:0003684">
    <property type="term" value="F:damaged DNA binding"/>
    <property type="evidence" value="ECO:0007669"/>
    <property type="project" value="UniProtKB-UniRule"/>
</dbReference>
<comment type="function">
    <text evidence="8 9">This protein is involved in the repair of mismatches in DNA. It is possible that it carries out the mismatch recognition step. This protein has a weak ATPase activity.</text>
</comment>
<protein>
    <recommendedName>
        <fullName evidence="2 9">DNA mismatch repair protein MutS</fullName>
    </recommendedName>
</protein>
<dbReference type="InterPro" id="IPR007695">
    <property type="entry name" value="DNA_mismatch_repair_MutS-lik_N"/>
</dbReference>
<dbReference type="InterPro" id="IPR005748">
    <property type="entry name" value="DNA_mismatch_repair_MutS"/>
</dbReference>
<comment type="caution">
    <text evidence="13">The sequence shown here is derived from an EMBL/GenBank/DDBJ whole genome shotgun (WGS) entry which is preliminary data.</text>
</comment>
<dbReference type="Pfam" id="PF01624">
    <property type="entry name" value="MutS_I"/>
    <property type="match status" value="1"/>
</dbReference>
<dbReference type="NCBIfam" id="TIGR01070">
    <property type="entry name" value="mutS1"/>
    <property type="match status" value="1"/>
</dbReference>
<evidence type="ECO:0000256" key="3">
    <source>
        <dbReference type="ARBA" id="ARBA00022741"/>
    </source>
</evidence>
<feature type="coiled-coil region" evidence="11">
    <location>
        <begin position="513"/>
        <end position="555"/>
    </location>
</feature>
<keyword evidence="11" id="KW-0175">Coiled coil</keyword>
<evidence type="ECO:0000256" key="11">
    <source>
        <dbReference type="SAM" id="Coils"/>
    </source>
</evidence>
<keyword evidence="4 9" id="KW-0227">DNA damage</keyword>
<dbReference type="InterPro" id="IPR007860">
    <property type="entry name" value="DNA_mmatch_repair_MutS_con_dom"/>
</dbReference>
<feature type="domain" description="DNA mismatch repair proteins mutS family" evidence="12">
    <location>
        <begin position="697"/>
        <end position="713"/>
    </location>
</feature>
<evidence type="ECO:0000313" key="14">
    <source>
        <dbReference type="Proteomes" id="UP000824110"/>
    </source>
</evidence>
<dbReference type="InterPro" id="IPR000432">
    <property type="entry name" value="DNA_mismatch_repair_MutS_C"/>
</dbReference>
<dbReference type="PIRSF" id="PIRSF037677">
    <property type="entry name" value="DNA_mis_repair_Msh6"/>
    <property type="match status" value="1"/>
</dbReference>
<keyword evidence="3 9" id="KW-0547">Nucleotide-binding</keyword>
<feature type="binding site" evidence="9">
    <location>
        <begin position="623"/>
        <end position="630"/>
    </location>
    <ligand>
        <name>ATP</name>
        <dbReference type="ChEBI" id="CHEBI:30616"/>
    </ligand>
</feature>
<dbReference type="Gene3D" id="1.10.1420.10">
    <property type="match status" value="2"/>
</dbReference>
<dbReference type="GO" id="GO:0005829">
    <property type="term" value="C:cytosol"/>
    <property type="evidence" value="ECO:0007669"/>
    <property type="project" value="TreeGrafter"/>
</dbReference>
<dbReference type="InterPro" id="IPR036678">
    <property type="entry name" value="MutS_con_dom_sf"/>
</dbReference>
<comment type="similarity">
    <text evidence="1 9 10">Belongs to the DNA mismatch repair MutS family.</text>
</comment>
<dbReference type="Pfam" id="PF00488">
    <property type="entry name" value="MutS_V"/>
    <property type="match status" value="1"/>
</dbReference>
<evidence type="ECO:0000256" key="6">
    <source>
        <dbReference type="ARBA" id="ARBA00023125"/>
    </source>
</evidence>
<dbReference type="NCBIfam" id="NF003810">
    <property type="entry name" value="PRK05399.1"/>
    <property type="match status" value="1"/>
</dbReference>
<dbReference type="InterPro" id="IPR027417">
    <property type="entry name" value="P-loop_NTPase"/>
</dbReference>
<evidence type="ECO:0000256" key="1">
    <source>
        <dbReference type="ARBA" id="ARBA00006271"/>
    </source>
</evidence>
<evidence type="ECO:0000256" key="8">
    <source>
        <dbReference type="ARBA" id="ARBA00024647"/>
    </source>
</evidence>
<evidence type="ECO:0000259" key="12">
    <source>
        <dbReference type="PROSITE" id="PS00486"/>
    </source>
</evidence>
<keyword evidence="6 9" id="KW-0238">DNA-binding</keyword>
<dbReference type="GO" id="GO:0030983">
    <property type="term" value="F:mismatched DNA binding"/>
    <property type="evidence" value="ECO:0007669"/>
    <property type="project" value="InterPro"/>
</dbReference>
<sequence length="858" mass="94997">MALSPMMGHYLSIKEKYKDCIVFYRLGDFYEMFFDDAVKVSKMLDLTLTGRDCGLEERAPMCGVPYHAADAYIAKLVEMGEKVAICEQLEDPAQATGMVARDVIRVVTAGTLTDEKHLDEKTPSFVCSAYLSGEDAAIAWADITTGEFCAADFSGGNAVSQVISQMLRLGVKEIICNEEFLMTSRNLPEVSRGALPKFSSYPEWAYGDAAAERALCEQFGAKSLDAYSVKGHRAAICAAGSLIEYLNDTQKHTLRNIDGIKYVSSDSYMKLDTAAIRNLELVKTLSEGKKYGSLLGVLDKTRTGMGARLLYGSIVAPLVDKDAINYRLDGVEELFGAPVVMLSLSELLSEIRDIERLSGKVSNDNIMPRDCLALSRSLSVIPNIKFQLSGFSSRILKDISAGLIDLSAVADLIDRAIEDEKTPVNLKDGGYIKAGYNSQLDEFRNIKSHGSSLVQNIETRERDVTGIRTLKVGYNRVFGYYIEVSKSFKDKVPITYQRRQTLANSERYTTDELKEVEEKILTSEDSALKLEAQLYADIKEELAKNINNLKKLSAAVARLDVLVSFAQVAKSNKYVRPQMVSSDSPLIIKEGRHPVVESISKERFVANDVLLDEGENRTMIITGPNMAGKSTYMRQTALITVMAHIGSFVPAKSAQIPVTDRIFTRVGASDNLILDQSTFMVEMIEVAAILRNATRHSLLILDEVGRGTSTYDGLSIAWAVIEDITQRIGAKTMFATHYHELTELENRIEGIKNYKIAVKEVNGSIVFLRKIMRGGANRSFGIEVAALAGVPKEVTQRAKQILKAVERSEGVVLKESEEEQPEEKHYSEVETILKETDMNTLSPMQAFLLLSDLVEKVK</sequence>
<name>A0A9D1MJL1_9FIRM</name>
<organism evidence="13 14">
    <name type="scientific">Candidatus Coproplasma excrementigallinarum</name>
    <dbReference type="NCBI Taxonomy" id="2840747"/>
    <lineage>
        <taxon>Bacteria</taxon>
        <taxon>Bacillati</taxon>
        <taxon>Bacillota</taxon>
        <taxon>Clostridia</taxon>
        <taxon>Eubacteriales</taxon>
        <taxon>Candidatus Coproplasma</taxon>
    </lineage>
</organism>
<dbReference type="HAMAP" id="MF_00096">
    <property type="entry name" value="MutS"/>
    <property type="match status" value="1"/>
</dbReference>
<dbReference type="PROSITE" id="PS00486">
    <property type="entry name" value="DNA_MISMATCH_REPAIR_2"/>
    <property type="match status" value="1"/>
</dbReference>
<dbReference type="PANTHER" id="PTHR11361">
    <property type="entry name" value="DNA MISMATCH REPAIR PROTEIN MUTS FAMILY MEMBER"/>
    <property type="match status" value="1"/>
</dbReference>